<dbReference type="InterPro" id="IPR002616">
    <property type="entry name" value="tRNA_ribo_trans-like"/>
</dbReference>
<dbReference type="InterPro" id="IPR004803">
    <property type="entry name" value="TGT"/>
</dbReference>
<dbReference type="GO" id="GO:0008479">
    <property type="term" value="F:tRNA-guanosine(34) queuine transglycosylase activity"/>
    <property type="evidence" value="ECO:0007669"/>
    <property type="project" value="InterPro"/>
</dbReference>
<evidence type="ECO:0000256" key="3">
    <source>
        <dbReference type="ARBA" id="ARBA00022694"/>
    </source>
</evidence>
<dbReference type="AlphaFoldDB" id="A0A0G0D660"/>
<evidence type="ECO:0000256" key="1">
    <source>
        <dbReference type="ARBA" id="ARBA00022676"/>
    </source>
</evidence>
<dbReference type="NCBIfam" id="TIGR00449">
    <property type="entry name" value="tgt_general"/>
    <property type="match status" value="1"/>
</dbReference>
<protein>
    <recommendedName>
        <fullName evidence="4">tRNA-guanine(15) transglycosylase-like domain-containing protein</fullName>
    </recommendedName>
</protein>
<dbReference type="STRING" id="1618333.UR93_C0009G0036"/>
<dbReference type="Proteomes" id="UP000034316">
    <property type="component" value="Unassembled WGS sequence"/>
</dbReference>
<keyword evidence="2" id="KW-0808">Transferase</keyword>
<comment type="caution">
    <text evidence="5">The sequence shown here is derived from an EMBL/GenBank/DDBJ whole genome shotgun (WGS) entry which is preliminary data.</text>
</comment>
<keyword evidence="1" id="KW-0328">Glycosyltransferase</keyword>
<evidence type="ECO:0000313" key="5">
    <source>
        <dbReference type="EMBL" id="KKP88748.1"/>
    </source>
</evidence>
<name>A0A0G0D660_9BACT</name>
<evidence type="ECO:0000259" key="4">
    <source>
        <dbReference type="Pfam" id="PF01702"/>
    </source>
</evidence>
<dbReference type="SUPFAM" id="SSF51713">
    <property type="entry name" value="tRNA-guanine transglycosylase"/>
    <property type="match status" value="1"/>
</dbReference>
<dbReference type="InterPro" id="IPR050076">
    <property type="entry name" value="ArchSynthase1/Queuine_TRR"/>
</dbReference>
<dbReference type="PANTHER" id="PTHR46499">
    <property type="entry name" value="QUEUINE TRNA-RIBOSYLTRANSFERASE"/>
    <property type="match status" value="1"/>
</dbReference>
<feature type="domain" description="tRNA-guanine(15) transglycosylase-like" evidence="4">
    <location>
        <begin position="18"/>
        <end position="398"/>
    </location>
</feature>
<keyword evidence="3" id="KW-0819">tRNA processing</keyword>
<dbReference type="EMBL" id="LBRB01000009">
    <property type="protein sequence ID" value="KKP88748.1"/>
    <property type="molecule type" value="Genomic_DNA"/>
</dbReference>
<dbReference type="PATRIC" id="fig|1618333.3.peg.359"/>
<accession>A0A0G0D660</accession>
<dbReference type="InterPro" id="IPR036511">
    <property type="entry name" value="TGT-like_sf"/>
</dbReference>
<reference evidence="5 6" key="1">
    <citation type="journal article" date="2015" name="Nature">
        <title>rRNA introns, odd ribosomes, and small enigmatic genomes across a large radiation of phyla.</title>
        <authorList>
            <person name="Brown C.T."/>
            <person name="Hug L.A."/>
            <person name="Thomas B.C."/>
            <person name="Sharon I."/>
            <person name="Castelle C.J."/>
            <person name="Singh A."/>
            <person name="Wilkins M.J."/>
            <person name="Williams K.H."/>
            <person name="Banfield J.F."/>
        </authorList>
    </citation>
    <scope>NUCLEOTIDE SEQUENCE [LARGE SCALE GENOMIC DNA]</scope>
</reference>
<dbReference type="Pfam" id="PF01702">
    <property type="entry name" value="TGT"/>
    <property type="match status" value="1"/>
</dbReference>
<organism evidence="5 6">
    <name type="scientific">Berkelbacteria bacterium GW2011_GWA2_35_9</name>
    <dbReference type="NCBI Taxonomy" id="1618333"/>
    <lineage>
        <taxon>Bacteria</taxon>
        <taxon>Candidatus Berkelbacteria</taxon>
    </lineage>
</organism>
<evidence type="ECO:0000256" key="2">
    <source>
        <dbReference type="ARBA" id="ARBA00022679"/>
    </source>
</evidence>
<dbReference type="NCBIfam" id="TIGR00430">
    <property type="entry name" value="Q_tRNA_tgt"/>
    <property type="match status" value="1"/>
</dbReference>
<dbReference type="PANTHER" id="PTHR46499:SF1">
    <property type="entry name" value="QUEUINE TRNA-RIBOSYLTRANSFERASE"/>
    <property type="match status" value="1"/>
</dbReference>
<evidence type="ECO:0000313" key="6">
    <source>
        <dbReference type="Proteomes" id="UP000034316"/>
    </source>
</evidence>
<dbReference type="Gene3D" id="3.20.20.105">
    <property type="entry name" value="Queuine tRNA-ribosyltransferase-like"/>
    <property type="match status" value="1"/>
</dbReference>
<dbReference type="GO" id="GO:0002099">
    <property type="term" value="P:tRNA wobble guanine modification"/>
    <property type="evidence" value="ECO:0007669"/>
    <property type="project" value="TreeGrafter"/>
</dbReference>
<proteinExistence type="predicted"/>
<gene>
    <name evidence="5" type="ORF">UR93_C0009G0036</name>
</gene>
<sequence length="400" mass="45689">MLMKKKFFTVLKNDKKTIARIGKLSTDHGDIDTPFFSVVGTSATVRTLSSEEILETDTQLVLANTYHLHLRPNEKVIKKLGGLSKFMNLNLPTMTDSGGFQAMSLGAGREHGIGKIGFFPNGKKLENTEDRSLVNITESGIEFRSHHDGSRHFFSPEISMQIQSDLGADIIFAFDECTSPLHNFEYTKKSMERTHRWAVRSLESYNKKQKIYGIIQGGVFKDLRLISAKFIDKLNFDGIAIGGALGDTKDSKNEITEYIVSNLSNKKPRHMLGIGDVDDIFEAVERGIDSLDCVWFTRLARRNMYFIYPEDGGNKINRWRKNIRSVKLILENPLSEYCKCNICSNYSATYIKHLVVANEMLGMRLITYHNIFFVNNLMKQIRESIQNSKFLELKSYWYGK</sequence>
<dbReference type="GO" id="GO:0005737">
    <property type="term" value="C:cytoplasm"/>
    <property type="evidence" value="ECO:0007669"/>
    <property type="project" value="TreeGrafter"/>
</dbReference>